<dbReference type="PANTHER" id="PTHR45947">
    <property type="entry name" value="SULFOQUINOVOSYL TRANSFERASE SQD2"/>
    <property type="match status" value="1"/>
</dbReference>
<dbReference type="Proteomes" id="UP000230709">
    <property type="component" value="Chromosome"/>
</dbReference>
<dbReference type="EMBL" id="CP023737">
    <property type="protein sequence ID" value="ATQ69899.1"/>
    <property type="molecule type" value="Genomic_DNA"/>
</dbReference>
<dbReference type="PANTHER" id="PTHR45947:SF3">
    <property type="entry name" value="SULFOQUINOVOSYL TRANSFERASE SQD2"/>
    <property type="match status" value="1"/>
</dbReference>
<dbReference type="Pfam" id="PF13692">
    <property type="entry name" value="Glyco_trans_1_4"/>
    <property type="match status" value="1"/>
</dbReference>
<protein>
    <recommendedName>
        <fullName evidence="4">Glycosyltransferase</fullName>
    </recommendedName>
</protein>
<reference evidence="3" key="1">
    <citation type="submission" date="2017-10" db="EMBL/GenBank/DDBJ databases">
        <title>Completed PacBio SMRT sequence of Methylosinus trichosporium OB3b reveals presence of a third large plasmid.</title>
        <authorList>
            <person name="Charles T.C."/>
            <person name="Lynch M.D.J."/>
            <person name="Heil J.R."/>
            <person name="Cheng J."/>
        </authorList>
    </citation>
    <scope>NUCLEOTIDE SEQUENCE [LARGE SCALE GENOMIC DNA]</scope>
    <source>
        <strain evidence="3">OB3b</strain>
    </source>
</reference>
<evidence type="ECO:0000313" key="3">
    <source>
        <dbReference type="Proteomes" id="UP000230709"/>
    </source>
</evidence>
<dbReference type="InterPro" id="IPR050194">
    <property type="entry name" value="Glycosyltransferase_grp1"/>
</dbReference>
<name>A0A2D2D4Z4_METT3</name>
<sequence length="464" mass="51930">MRRVAFASSAFCVPFDETKGGVSVMRTILAYPGNSCHAQNAALALLEAGALQTFLTSFRFDRNGALASMLRRAPFGFGEAIVRQLGRRAFDLLPGEKITTLPAWEILRTAAQVARVSPPVVDRIWDQMARRFDAEAARRFVPRTRAIVAFEYIALASFRRAQQEGVARILHLPSLDSRHFDELRRREVARWRELATPYDAYFESKFEERYERCCAERDLADVMIANSSLTAWSHVERGADPTRVFVAPLGGPEPIARVETARYDERRPLRVMFAGQFSIGKGAYYLISAWRKLAAGDRAELVVYGRRALPAPLLASLSDDVQLQGAVTRDVLFAAYERADVLVFPTLSDGFGMVVAEALAHGLPVITTDQAGAADLIGPDNGRIIPAADADALCEALQWCLDNRRRLVEMRFHALETARRNRWTAYRRRLIANVDLGLRNRGYSPTFDRPDSTGEFPPRPLVRS</sequence>
<dbReference type="GO" id="GO:0016757">
    <property type="term" value="F:glycosyltransferase activity"/>
    <property type="evidence" value="ECO:0007669"/>
    <property type="project" value="TreeGrafter"/>
</dbReference>
<evidence type="ECO:0008006" key="4">
    <source>
        <dbReference type="Google" id="ProtNLM"/>
    </source>
</evidence>
<dbReference type="SUPFAM" id="SSF53756">
    <property type="entry name" value="UDP-Glycosyltransferase/glycogen phosphorylase"/>
    <property type="match status" value="1"/>
</dbReference>
<gene>
    <name evidence="2" type="ORF">CQW49_19930</name>
</gene>
<dbReference type="AlphaFoldDB" id="A0A2D2D4Z4"/>
<dbReference type="Gene3D" id="3.40.50.2000">
    <property type="entry name" value="Glycogen Phosphorylase B"/>
    <property type="match status" value="2"/>
</dbReference>
<dbReference type="STRING" id="595536.GCA_000178815_01207"/>
<keyword evidence="3" id="KW-1185">Reference proteome</keyword>
<accession>A0A2D2D4Z4</accession>
<feature type="region of interest" description="Disordered" evidence="1">
    <location>
        <begin position="445"/>
        <end position="464"/>
    </location>
</feature>
<evidence type="ECO:0000313" key="2">
    <source>
        <dbReference type="EMBL" id="ATQ69899.1"/>
    </source>
</evidence>
<proteinExistence type="predicted"/>
<dbReference type="KEGG" id="mtw:CQW49_19930"/>
<organism evidence="2 3">
    <name type="scientific">Methylosinus trichosporium (strain ATCC 35070 / NCIMB 11131 / UNIQEM 75 / OB3b)</name>
    <dbReference type="NCBI Taxonomy" id="595536"/>
    <lineage>
        <taxon>Bacteria</taxon>
        <taxon>Pseudomonadati</taxon>
        <taxon>Pseudomonadota</taxon>
        <taxon>Alphaproteobacteria</taxon>
        <taxon>Hyphomicrobiales</taxon>
        <taxon>Methylocystaceae</taxon>
        <taxon>Methylosinus</taxon>
    </lineage>
</organism>
<evidence type="ECO:0000256" key="1">
    <source>
        <dbReference type="SAM" id="MobiDB-lite"/>
    </source>
</evidence>